<dbReference type="Proteomes" id="UP000753802">
    <property type="component" value="Unassembled WGS sequence"/>
</dbReference>
<evidence type="ECO:0000259" key="1">
    <source>
        <dbReference type="Pfam" id="PF08818"/>
    </source>
</evidence>
<dbReference type="Gene3D" id="3.90.1150.200">
    <property type="match status" value="1"/>
</dbReference>
<dbReference type="Pfam" id="PF08818">
    <property type="entry name" value="DUF1801"/>
    <property type="match status" value="1"/>
</dbReference>
<reference evidence="2 3" key="1">
    <citation type="submission" date="2020-01" db="EMBL/GenBank/DDBJ databases">
        <title>Genome analysis.</title>
        <authorList>
            <person name="Wu S."/>
            <person name="Wang G."/>
        </authorList>
    </citation>
    <scope>NUCLEOTIDE SEQUENCE [LARGE SCALE GENOMIC DNA]</scope>
    <source>
        <strain evidence="2 3">SYL130</strain>
    </source>
</reference>
<accession>A0ABW9ZSE5</accession>
<sequence>MQKNKPATIDDYIASQPGDAAEGLQQLRSIIQSTAPAAKEMISYGMPAFQLHGMLVGFANWKNHIGFYPWNSSTVKAFAEQLQDYQTSKGAIQFPKNKKLPVSLIRKIVRARIADNIAKEKLKKEKKKK</sequence>
<gene>
    <name evidence="2" type="ORF">GWC95_08810</name>
</gene>
<keyword evidence="3" id="KW-1185">Reference proteome</keyword>
<dbReference type="EMBL" id="JAACJS010000012">
    <property type="protein sequence ID" value="NCI50020.1"/>
    <property type="molecule type" value="Genomic_DNA"/>
</dbReference>
<dbReference type="RefSeq" id="WP_161818336.1">
    <property type="nucleotide sequence ID" value="NZ_JAACJS010000012.1"/>
</dbReference>
<dbReference type="InterPro" id="IPR014922">
    <property type="entry name" value="YdhG-like"/>
</dbReference>
<dbReference type="SUPFAM" id="SSF159888">
    <property type="entry name" value="YdhG-like"/>
    <property type="match status" value="1"/>
</dbReference>
<protein>
    <recommendedName>
        <fullName evidence="1">YdhG-like domain-containing protein</fullName>
    </recommendedName>
</protein>
<organism evidence="2 3">
    <name type="scientific">Sediminibacterium roseum</name>
    <dbReference type="NCBI Taxonomy" id="1978412"/>
    <lineage>
        <taxon>Bacteria</taxon>
        <taxon>Pseudomonadati</taxon>
        <taxon>Bacteroidota</taxon>
        <taxon>Chitinophagia</taxon>
        <taxon>Chitinophagales</taxon>
        <taxon>Chitinophagaceae</taxon>
        <taxon>Sediminibacterium</taxon>
    </lineage>
</organism>
<evidence type="ECO:0000313" key="3">
    <source>
        <dbReference type="Proteomes" id="UP000753802"/>
    </source>
</evidence>
<comment type="caution">
    <text evidence="2">The sequence shown here is derived from an EMBL/GenBank/DDBJ whole genome shotgun (WGS) entry which is preliminary data.</text>
</comment>
<feature type="domain" description="YdhG-like" evidence="1">
    <location>
        <begin position="22"/>
        <end position="113"/>
    </location>
</feature>
<name>A0ABW9ZSE5_9BACT</name>
<evidence type="ECO:0000313" key="2">
    <source>
        <dbReference type="EMBL" id="NCI50020.1"/>
    </source>
</evidence>
<proteinExistence type="predicted"/>